<reference evidence="1" key="1">
    <citation type="submission" date="2025-08" db="UniProtKB">
        <authorList>
            <consortium name="Ensembl"/>
        </authorList>
    </citation>
    <scope>IDENTIFICATION</scope>
</reference>
<name>A0A3B3T2K7_9TELE</name>
<organism evidence="1 2">
    <name type="scientific">Paramormyrops kingsleyae</name>
    <dbReference type="NCBI Taxonomy" id="1676925"/>
    <lineage>
        <taxon>Eukaryota</taxon>
        <taxon>Metazoa</taxon>
        <taxon>Chordata</taxon>
        <taxon>Craniata</taxon>
        <taxon>Vertebrata</taxon>
        <taxon>Euteleostomi</taxon>
        <taxon>Actinopterygii</taxon>
        <taxon>Neopterygii</taxon>
        <taxon>Teleostei</taxon>
        <taxon>Osteoglossocephala</taxon>
        <taxon>Osteoglossomorpha</taxon>
        <taxon>Osteoglossiformes</taxon>
        <taxon>Mormyridae</taxon>
        <taxon>Paramormyrops</taxon>
    </lineage>
</organism>
<accession>A0A3B3T2K7</accession>
<dbReference type="Ensembl" id="ENSPKIT00000017519.1">
    <property type="protein sequence ID" value="ENSPKIP00000036571.1"/>
    <property type="gene ID" value="ENSPKIG00000015080.1"/>
</dbReference>
<sequence>MAPLLGDTVFEISGQGPSPSDDFFQLLVTKKQSTPHPAEIRENYQDFLLYPSLQNQVMVGTSILQYAQHLCQGQFDSLDCLPDAPLLQIMKWDMQHMSSRGQFWEQMARDPSETFRPEMEASANLDVWKVFFTNKRRPLIAWVRLGRDIIAINKSSANAQHMMLKIHF</sequence>
<reference evidence="1" key="2">
    <citation type="submission" date="2025-09" db="UniProtKB">
        <authorList>
            <consortium name="Ensembl"/>
        </authorList>
    </citation>
    <scope>IDENTIFICATION</scope>
</reference>
<dbReference type="STRING" id="1676925.ENSPKIP00000036571"/>
<evidence type="ECO:0000313" key="2">
    <source>
        <dbReference type="Proteomes" id="UP000261540"/>
    </source>
</evidence>
<evidence type="ECO:0000313" key="1">
    <source>
        <dbReference type="Ensembl" id="ENSPKIP00000036571.1"/>
    </source>
</evidence>
<dbReference type="Proteomes" id="UP000261540">
    <property type="component" value="Unplaced"/>
</dbReference>
<keyword evidence="2" id="KW-1185">Reference proteome</keyword>
<protein>
    <submittedName>
        <fullName evidence="1">Uncharacterized protein</fullName>
    </submittedName>
</protein>
<dbReference type="AlphaFoldDB" id="A0A3B3T2K7"/>
<proteinExistence type="predicted"/>